<sequence length="101" mass="10805">MSSPSRVGLFGKLTPSSCLWSVRGSKRLVQRDATRSQCALVHYVIPHIPSRGIGSGHIKQNSVTEVPSPCATALARLDLGLGDASDNDILVSIFFKLLTVT</sequence>
<dbReference type="AlphaFoldDB" id="A0A2G7FH80"/>
<gene>
    <name evidence="1" type="ORF">AARAC_005529</name>
</gene>
<organism evidence="1 2">
    <name type="scientific">Aspergillus arachidicola</name>
    <dbReference type="NCBI Taxonomy" id="656916"/>
    <lineage>
        <taxon>Eukaryota</taxon>
        <taxon>Fungi</taxon>
        <taxon>Dikarya</taxon>
        <taxon>Ascomycota</taxon>
        <taxon>Pezizomycotina</taxon>
        <taxon>Eurotiomycetes</taxon>
        <taxon>Eurotiomycetidae</taxon>
        <taxon>Eurotiales</taxon>
        <taxon>Aspergillaceae</taxon>
        <taxon>Aspergillus</taxon>
        <taxon>Aspergillus subgen. Circumdati</taxon>
    </lineage>
</organism>
<proteinExistence type="predicted"/>
<accession>A0A2G7FH80</accession>
<dbReference type="EMBL" id="NEXV01000642">
    <property type="protein sequence ID" value="PIG79958.1"/>
    <property type="molecule type" value="Genomic_DNA"/>
</dbReference>
<name>A0A2G7FH80_9EURO</name>
<protein>
    <submittedName>
        <fullName evidence="1">Uncharacterized protein</fullName>
    </submittedName>
</protein>
<evidence type="ECO:0000313" key="1">
    <source>
        <dbReference type="EMBL" id="PIG79958.1"/>
    </source>
</evidence>
<reference evidence="1 2" key="1">
    <citation type="submission" date="2017-05" db="EMBL/GenBank/DDBJ databases">
        <title>Genome sequence for an aflatoxigenic pathogen of Argentinian peanut, Aspergillus arachidicola.</title>
        <authorList>
            <person name="Moore G."/>
            <person name="Beltz S.B."/>
            <person name="Mack B.M."/>
        </authorList>
    </citation>
    <scope>NUCLEOTIDE SEQUENCE [LARGE SCALE GENOMIC DNA]</scope>
    <source>
        <strain evidence="1 2">CBS 117610</strain>
    </source>
</reference>
<evidence type="ECO:0000313" key="2">
    <source>
        <dbReference type="Proteomes" id="UP000231358"/>
    </source>
</evidence>
<dbReference type="Proteomes" id="UP000231358">
    <property type="component" value="Unassembled WGS sequence"/>
</dbReference>
<comment type="caution">
    <text evidence="1">The sequence shown here is derived from an EMBL/GenBank/DDBJ whole genome shotgun (WGS) entry which is preliminary data.</text>
</comment>
<keyword evidence="2" id="KW-1185">Reference proteome</keyword>